<evidence type="ECO:0000256" key="1">
    <source>
        <dbReference type="SAM" id="MobiDB-lite"/>
    </source>
</evidence>
<protein>
    <submittedName>
        <fullName evidence="2">Uncharacterized protein</fullName>
    </submittedName>
</protein>
<evidence type="ECO:0000313" key="3">
    <source>
        <dbReference type="Proteomes" id="UP001302329"/>
    </source>
</evidence>
<reference evidence="2 3" key="1">
    <citation type="submission" date="2023-12" db="EMBL/GenBank/DDBJ databases">
        <title>Baltic Sea Cyanobacteria.</title>
        <authorList>
            <person name="Delbaje E."/>
            <person name="Fewer D.P."/>
            <person name="Shishido T.K."/>
        </authorList>
    </citation>
    <scope>NUCLEOTIDE SEQUENCE [LARGE SCALE GENOMIC DNA]</scope>
    <source>
        <strain evidence="2 3">UHCC 0281</strain>
    </source>
</reference>
<feature type="region of interest" description="Disordered" evidence="1">
    <location>
        <begin position="1"/>
        <end position="41"/>
    </location>
</feature>
<name>A0ABU5SXX5_9CYAN</name>
<dbReference type="Proteomes" id="UP001302329">
    <property type="component" value="Unassembled WGS sequence"/>
</dbReference>
<organism evidence="2 3">
    <name type="scientific">Cyanobium gracile UHCC 0281</name>
    <dbReference type="NCBI Taxonomy" id="3110309"/>
    <lineage>
        <taxon>Bacteria</taxon>
        <taxon>Bacillati</taxon>
        <taxon>Cyanobacteriota</taxon>
        <taxon>Cyanophyceae</taxon>
        <taxon>Synechococcales</taxon>
        <taxon>Prochlorococcaceae</taxon>
        <taxon>Cyanobium</taxon>
    </lineage>
</organism>
<dbReference type="EMBL" id="JAYGHY010000046">
    <property type="protein sequence ID" value="MEA5443339.1"/>
    <property type="molecule type" value="Genomic_DNA"/>
</dbReference>
<evidence type="ECO:0000313" key="2">
    <source>
        <dbReference type="EMBL" id="MEA5443339.1"/>
    </source>
</evidence>
<keyword evidence="3" id="KW-1185">Reference proteome</keyword>
<proteinExistence type="predicted"/>
<gene>
    <name evidence="2" type="ORF">VB739_12310</name>
</gene>
<sequence>MQHLLDLGSQIRDRPHPSSRWRPEALNPTTTTEATPHSEGR</sequence>
<accession>A0ABU5SXX5</accession>
<comment type="caution">
    <text evidence="2">The sequence shown here is derived from an EMBL/GenBank/DDBJ whole genome shotgun (WGS) entry which is preliminary data.</text>
</comment>